<dbReference type="PANTHER" id="PTHR42893:SF46">
    <property type="entry name" value="PROTEIN DETOXIFICATION 44, CHLOROPLASTIC"/>
    <property type="match status" value="1"/>
</dbReference>
<comment type="subcellular location">
    <subcellularLocation>
        <location evidence="1">Membrane</location>
        <topology evidence="1">Multi-pass membrane protein</topology>
    </subcellularLocation>
</comment>
<dbReference type="Proteomes" id="UP000256970">
    <property type="component" value="Unassembled WGS sequence"/>
</dbReference>
<gene>
    <name evidence="7" type="ORF">BQ4739_LOCUS9627</name>
</gene>
<dbReference type="AlphaFoldDB" id="A0A383VVU8"/>
<evidence type="ECO:0000313" key="7">
    <source>
        <dbReference type="EMBL" id="SZX69341.1"/>
    </source>
</evidence>
<keyword evidence="8" id="KW-1185">Reference proteome</keyword>
<sequence length="271" mass="28198">MSPPTAVLAAPSVVPVPQLLPLSWLFIRLARRYGVTFTDPSTLKTVGKLFAPTGYLVLRTASITFTYAIATGLTARAGPAAAACHQVCFQLWLASSLLADSLAVACQTMLARSLAARDTATAQEVVSRCVSMAGLLGCLLALLLALGRSAIPAAFTQDAAVLALVGAVLPWVVASQPVNALAFVWDGVLFGAGGFRYASVQMALCALPAVVIMNLGPHAVEGAAAAAKLQWVWLGLCLVMAFRAASIWAPYSLRLPPFAVLRAPAAPAKQQ</sequence>
<dbReference type="STRING" id="3088.A0A383VVU8"/>
<dbReference type="PANTHER" id="PTHR42893">
    <property type="entry name" value="PROTEIN DETOXIFICATION 44, CHLOROPLASTIC-RELATED"/>
    <property type="match status" value="1"/>
</dbReference>
<protein>
    <recommendedName>
        <fullName evidence="9">Protein DETOXIFICATION</fullName>
    </recommendedName>
</protein>
<dbReference type="InterPro" id="IPR044644">
    <property type="entry name" value="DinF-like"/>
</dbReference>
<dbReference type="Pfam" id="PF01554">
    <property type="entry name" value="MatE"/>
    <property type="match status" value="1"/>
</dbReference>
<name>A0A383VVU8_TETOB</name>
<accession>A0A383VVU8</accession>
<feature type="transmembrane region" description="Helical" evidence="6">
    <location>
        <begin position="125"/>
        <end position="147"/>
    </location>
</feature>
<keyword evidence="3 6" id="KW-0812">Transmembrane</keyword>
<dbReference type="EMBL" id="FNXT01000921">
    <property type="protein sequence ID" value="SZX69341.1"/>
    <property type="molecule type" value="Genomic_DNA"/>
</dbReference>
<evidence type="ECO:0000313" key="8">
    <source>
        <dbReference type="Proteomes" id="UP000256970"/>
    </source>
</evidence>
<evidence type="ECO:0000256" key="3">
    <source>
        <dbReference type="ARBA" id="ARBA00022692"/>
    </source>
</evidence>
<keyword evidence="4 6" id="KW-1133">Transmembrane helix</keyword>
<dbReference type="GO" id="GO:0015297">
    <property type="term" value="F:antiporter activity"/>
    <property type="evidence" value="ECO:0007669"/>
    <property type="project" value="InterPro"/>
</dbReference>
<comment type="similarity">
    <text evidence="2">Belongs to the multi antimicrobial extrusion (MATE) (TC 2.A.66.1) family.</text>
</comment>
<keyword evidence="5 6" id="KW-0472">Membrane</keyword>
<evidence type="ECO:0000256" key="2">
    <source>
        <dbReference type="ARBA" id="ARBA00010199"/>
    </source>
</evidence>
<evidence type="ECO:0008006" key="9">
    <source>
        <dbReference type="Google" id="ProtNLM"/>
    </source>
</evidence>
<feature type="transmembrane region" description="Helical" evidence="6">
    <location>
        <begin position="197"/>
        <end position="219"/>
    </location>
</feature>
<evidence type="ECO:0000256" key="5">
    <source>
        <dbReference type="ARBA" id="ARBA00023136"/>
    </source>
</evidence>
<evidence type="ECO:0000256" key="4">
    <source>
        <dbReference type="ARBA" id="ARBA00022989"/>
    </source>
</evidence>
<reference evidence="7 8" key="1">
    <citation type="submission" date="2016-10" db="EMBL/GenBank/DDBJ databases">
        <authorList>
            <person name="Cai Z."/>
        </authorList>
    </citation>
    <scope>NUCLEOTIDE SEQUENCE [LARGE SCALE GENOMIC DNA]</scope>
</reference>
<evidence type="ECO:0000256" key="6">
    <source>
        <dbReference type="SAM" id="Phobius"/>
    </source>
</evidence>
<dbReference type="GO" id="GO:0016020">
    <property type="term" value="C:membrane"/>
    <property type="evidence" value="ECO:0007669"/>
    <property type="project" value="UniProtKB-SubCell"/>
</dbReference>
<feature type="transmembrane region" description="Helical" evidence="6">
    <location>
        <begin position="231"/>
        <end position="251"/>
    </location>
</feature>
<dbReference type="GO" id="GO:0042910">
    <property type="term" value="F:xenobiotic transmembrane transporter activity"/>
    <property type="evidence" value="ECO:0007669"/>
    <property type="project" value="InterPro"/>
</dbReference>
<dbReference type="InterPro" id="IPR002528">
    <property type="entry name" value="MATE_fam"/>
</dbReference>
<feature type="transmembrane region" description="Helical" evidence="6">
    <location>
        <begin position="159"/>
        <end position="185"/>
    </location>
</feature>
<evidence type="ECO:0000256" key="1">
    <source>
        <dbReference type="ARBA" id="ARBA00004141"/>
    </source>
</evidence>
<proteinExistence type="inferred from homology"/>
<organism evidence="7 8">
    <name type="scientific">Tetradesmus obliquus</name>
    <name type="common">Green alga</name>
    <name type="synonym">Acutodesmus obliquus</name>
    <dbReference type="NCBI Taxonomy" id="3088"/>
    <lineage>
        <taxon>Eukaryota</taxon>
        <taxon>Viridiplantae</taxon>
        <taxon>Chlorophyta</taxon>
        <taxon>core chlorophytes</taxon>
        <taxon>Chlorophyceae</taxon>
        <taxon>CS clade</taxon>
        <taxon>Sphaeropleales</taxon>
        <taxon>Scenedesmaceae</taxon>
        <taxon>Tetradesmus</taxon>
    </lineage>
</organism>